<comment type="subcellular location">
    <subcellularLocation>
        <location evidence="1">Membrane</location>
        <topology evidence="1">Single-pass type I membrane protein</topology>
    </subcellularLocation>
</comment>
<dbReference type="STRING" id="7868.ENSCMIP00000010407"/>
<dbReference type="GeneTree" id="ENSGT00940000157231"/>
<evidence type="ECO:0000259" key="10">
    <source>
        <dbReference type="PROSITE" id="PS50835"/>
    </source>
</evidence>
<evidence type="ECO:0000256" key="3">
    <source>
        <dbReference type="ARBA" id="ARBA00022729"/>
    </source>
</evidence>
<reference evidence="11" key="4">
    <citation type="submission" date="2025-08" db="UniProtKB">
        <authorList>
            <consortium name="Ensembl"/>
        </authorList>
    </citation>
    <scope>IDENTIFICATION</scope>
</reference>
<feature type="domain" description="Ig-like" evidence="10">
    <location>
        <begin position="116"/>
        <end position="204"/>
    </location>
</feature>
<dbReference type="InterPro" id="IPR003599">
    <property type="entry name" value="Ig_sub"/>
</dbReference>
<dbReference type="SMART" id="SM00408">
    <property type="entry name" value="IGc2"/>
    <property type="match status" value="1"/>
</dbReference>
<keyword evidence="7" id="KW-0393">Immunoglobulin domain</keyword>
<keyword evidence="12" id="KW-1185">Reference proteome</keyword>
<name>A0A4W3H5G4_CALMI</name>
<dbReference type="PROSITE" id="PS50835">
    <property type="entry name" value="IG_LIKE"/>
    <property type="match status" value="1"/>
</dbReference>
<reference evidence="11" key="5">
    <citation type="submission" date="2025-09" db="UniProtKB">
        <authorList>
            <consortium name="Ensembl"/>
        </authorList>
    </citation>
    <scope>IDENTIFICATION</scope>
</reference>
<dbReference type="GO" id="GO:0007156">
    <property type="term" value="P:homophilic cell adhesion via plasma membrane adhesion molecules"/>
    <property type="evidence" value="ECO:0007669"/>
    <property type="project" value="TreeGrafter"/>
</dbReference>
<evidence type="ECO:0000313" key="11">
    <source>
        <dbReference type="Ensembl" id="ENSCMIP00000010407.1"/>
    </source>
</evidence>
<keyword evidence="3" id="KW-0732">Signal</keyword>
<dbReference type="InterPro" id="IPR042757">
    <property type="entry name" value="ESAM"/>
</dbReference>
<dbReference type="OMA" id="VWANIQM"/>
<keyword evidence="6" id="KW-1015">Disulfide bond</keyword>
<evidence type="ECO:0000256" key="5">
    <source>
        <dbReference type="ARBA" id="ARBA00023136"/>
    </source>
</evidence>
<evidence type="ECO:0000256" key="4">
    <source>
        <dbReference type="ARBA" id="ARBA00022989"/>
    </source>
</evidence>
<feature type="region of interest" description="Disordered" evidence="8">
    <location>
        <begin position="242"/>
        <end position="370"/>
    </location>
</feature>
<feature type="compositionally biased region" description="Polar residues" evidence="8">
    <location>
        <begin position="350"/>
        <end position="370"/>
    </location>
</feature>
<dbReference type="SMART" id="SM00409">
    <property type="entry name" value="IG"/>
    <property type="match status" value="1"/>
</dbReference>
<dbReference type="SUPFAM" id="SSF48726">
    <property type="entry name" value="Immunoglobulin"/>
    <property type="match status" value="2"/>
</dbReference>
<dbReference type="Pfam" id="PF13927">
    <property type="entry name" value="Ig_3"/>
    <property type="match status" value="1"/>
</dbReference>
<feature type="compositionally biased region" description="Low complexity" evidence="8">
    <location>
        <begin position="320"/>
        <end position="332"/>
    </location>
</feature>
<evidence type="ECO:0000313" key="12">
    <source>
        <dbReference type="Proteomes" id="UP000314986"/>
    </source>
</evidence>
<reference evidence="12" key="1">
    <citation type="journal article" date="2006" name="Science">
        <title>Ancient noncoding elements conserved in the human genome.</title>
        <authorList>
            <person name="Venkatesh B."/>
            <person name="Kirkness E.F."/>
            <person name="Loh Y.H."/>
            <person name="Halpern A.L."/>
            <person name="Lee A.P."/>
            <person name="Johnson J."/>
            <person name="Dandona N."/>
            <person name="Viswanathan L.D."/>
            <person name="Tay A."/>
            <person name="Venter J.C."/>
            <person name="Strausberg R.L."/>
            <person name="Brenner S."/>
        </authorList>
    </citation>
    <scope>NUCLEOTIDE SEQUENCE [LARGE SCALE GENOMIC DNA]</scope>
</reference>
<evidence type="ECO:0000256" key="8">
    <source>
        <dbReference type="SAM" id="MobiDB-lite"/>
    </source>
</evidence>
<evidence type="ECO:0000256" key="1">
    <source>
        <dbReference type="ARBA" id="ARBA00004479"/>
    </source>
</evidence>
<dbReference type="AlphaFoldDB" id="A0A4W3H5G4"/>
<dbReference type="InterPro" id="IPR007110">
    <property type="entry name" value="Ig-like_dom"/>
</dbReference>
<reference evidence="12" key="3">
    <citation type="journal article" date="2014" name="Nature">
        <title>Elephant shark genome provides unique insights into gnathostome evolution.</title>
        <authorList>
            <consortium name="International Elephant Shark Genome Sequencing Consortium"/>
            <person name="Venkatesh B."/>
            <person name="Lee A.P."/>
            <person name="Ravi V."/>
            <person name="Maurya A.K."/>
            <person name="Lian M.M."/>
            <person name="Swann J.B."/>
            <person name="Ohta Y."/>
            <person name="Flajnik M.F."/>
            <person name="Sutoh Y."/>
            <person name="Kasahara M."/>
            <person name="Hoon S."/>
            <person name="Gangu V."/>
            <person name="Roy S.W."/>
            <person name="Irimia M."/>
            <person name="Korzh V."/>
            <person name="Kondrychyn I."/>
            <person name="Lim Z.W."/>
            <person name="Tay B.H."/>
            <person name="Tohari S."/>
            <person name="Kong K.W."/>
            <person name="Ho S."/>
            <person name="Lorente-Galdos B."/>
            <person name="Quilez J."/>
            <person name="Marques-Bonet T."/>
            <person name="Raney B.J."/>
            <person name="Ingham P.W."/>
            <person name="Tay A."/>
            <person name="Hillier L.W."/>
            <person name="Minx P."/>
            <person name="Boehm T."/>
            <person name="Wilson R.K."/>
            <person name="Brenner S."/>
            <person name="Warren W.C."/>
        </authorList>
    </citation>
    <scope>NUCLEOTIDE SEQUENCE [LARGE SCALE GENOMIC DNA]</scope>
</reference>
<keyword evidence="2 9" id="KW-0812">Transmembrane</keyword>
<evidence type="ECO:0000256" key="6">
    <source>
        <dbReference type="ARBA" id="ARBA00023157"/>
    </source>
</evidence>
<dbReference type="PANTHER" id="PTHR44549:SF1">
    <property type="entry name" value="ENDOTHELIAL CELL-SELECTIVE ADHESION MOLECULE"/>
    <property type="match status" value="1"/>
</dbReference>
<dbReference type="Gene3D" id="2.60.40.10">
    <property type="entry name" value="Immunoglobulins"/>
    <property type="match status" value="2"/>
</dbReference>
<feature type="transmembrane region" description="Helical" evidence="9">
    <location>
        <begin position="209"/>
        <end position="236"/>
    </location>
</feature>
<dbReference type="GO" id="GO:0005912">
    <property type="term" value="C:adherens junction"/>
    <property type="evidence" value="ECO:0007669"/>
    <property type="project" value="TreeGrafter"/>
</dbReference>
<dbReference type="InParanoid" id="A0A4W3H5G4"/>
<dbReference type="FunFam" id="2.60.40.10:FF:000095">
    <property type="entry name" value="immunoglobulin superfamily member 11 isoform X1"/>
    <property type="match status" value="1"/>
</dbReference>
<dbReference type="GO" id="GO:0098632">
    <property type="term" value="F:cell-cell adhesion mediator activity"/>
    <property type="evidence" value="ECO:0007669"/>
    <property type="project" value="TreeGrafter"/>
</dbReference>
<reference evidence="12" key="2">
    <citation type="journal article" date="2007" name="PLoS Biol.">
        <title>Survey sequencing and comparative analysis of the elephant shark (Callorhinchus milii) genome.</title>
        <authorList>
            <person name="Venkatesh B."/>
            <person name="Kirkness E.F."/>
            <person name="Loh Y.H."/>
            <person name="Halpern A.L."/>
            <person name="Lee A.P."/>
            <person name="Johnson J."/>
            <person name="Dandona N."/>
            <person name="Viswanathan L.D."/>
            <person name="Tay A."/>
            <person name="Venter J.C."/>
            <person name="Strausberg R.L."/>
            <person name="Brenner S."/>
        </authorList>
    </citation>
    <scope>NUCLEOTIDE SEQUENCE [LARGE SCALE GENOMIC DNA]</scope>
</reference>
<proteinExistence type="predicted"/>
<dbReference type="InterPro" id="IPR013783">
    <property type="entry name" value="Ig-like_fold"/>
</dbReference>
<feature type="compositionally biased region" description="Basic and acidic residues" evidence="8">
    <location>
        <begin position="242"/>
        <end position="256"/>
    </location>
</feature>
<protein>
    <recommendedName>
        <fullName evidence="10">Ig-like domain-containing protein</fullName>
    </recommendedName>
</protein>
<dbReference type="GO" id="GO:0005886">
    <property type="term" value="C:plasma membrane"/>
    <property type="evidence" value="ECO:0007669"/>
    <property type="project" value="TreeGrafter"/>
</dbReference>
<dbReference type="CDD" id="cd00096">
    <property type="entry name" value="Ig"/>
    <property type="match status" value="1"/>
</dbReference>
<dbReference type="InterPro" id="IPR003598">
    <property type="entry name" value="Ig_sub2"/>
</dbReference>
<accession>A0A4W3H5G4</accession>
<dbReference type="Proteomes" id="UP000314986">
    <property type="component" value="Unassembled WGS sequence"/>
</dbReference>
<dbReference type="InterPro" id="IPR036179">
    <property type="entry name" value="Ig-like_dom_sf"/>
</dbReference>
<organism evidence="11 12">
    <name type="scientific">Callorhinchus milii</name>
    <name type="common">Ghost shark</name>
    <dbReference type="NCBI Taxonomy" id="7868"/>
    <lineage>
        <taxon>Eukaryota</taxon>
        <taxon>Metazoa</taxon>
        <taxon>Chordata</taxon>
        <taxon>Craniata</taxon>
        <taxon>Vertebrata</taxon>
        <taxon>Chondrichthyes</taxon>
        <taxon>Holocephali</taxon>
        <taxon>Chimaeriformes</taxon>
        <taxon>Callorhinchidae</taxon>
        <taxon>Callorhinchus</taxon>
    </lineage>
</organism>
<evidence type="ECO:0000256" key="9">
    <source>
        <dbReference type="SAM" id="Phobius"/>
    </source>
</evidence>
<evidence type="ECO:0000256" key="7">
    <source>
        <dbReference type="ARBA" id="ARBA00023319"/>
    </source>
</evidence>
<dbReference type="PANTHER" id="PTHR44549">
    <property type="entry name" value="ENDOTHELIAL CELL-SELECTIVE ADHESION MOLECULE"/>
    <property type="match status" value="1"/>
</dbReference>
<dbReference type="Ensembl" id="ENSCMIT00000010679.1">
    <property type="protein sequence ID" value="ENSCMIP00000010407.1"/>
    <property type="gene ID" value="ENSCMIG00000005494.1"/>
</dbReference>
<feature type="compositionally biased region" description="Polar residues" evidence="8">
    <location>
        <begin position="297"/>
        <end position="319"/>
    </location>
</feature>
<evidence type="ECO:0000256" key="2">
    <source>
        <dbReference type="ARBA" id="ARBA00022692"/>
    </source>
</evidence>
<sequence length="395" mass="42472">GLGLSASLVKMSPTQWVAIGNPVVLTASFHLNQQQIPPFSVNWQFQSSGTPGIVLIYSADKVILGSEYQDRVGFVHKMRSTNVSIYLNSTKLKDSGLQVRINRIIKFVTSFSAVPPSIPKCSTNGNHHVGSNVTLTCGSAKGDPKPIYTWKRISPKPQTFFPSHNRDKGTFTLTNVTKEMSGLYSCKAGNKAGNATCFIQMDVTYPVKLGMIVGAVVGLIMAVCLVFLTVTCYHMYQKRKKAEKEEDRANEIKEDAQPPTGNTWAKNNNSSMISKNGTLSSVTSTLRSHKPFPTMPASDTASSSTVVGGKQLPNTGRQYSPSSRSPSTKSAPRYASTKSAYGPTGPPGPQWQNGAQPQTGPRQAPTLPSMTLSNLSRMGAVPVMVPAQNQAGSLV</sequence>
<feature type="compositionally biased region" description="Polar residues" evidence="8">
    <location>
        <begin position="259"/>
        <end position="286"/>
    </location>
</feature>
<keyword evidence="4 9" id="KW-1133">Transmembrane helix</keyword>
<keyword evidence="5 9" id="KW-0472">Membrane</keyword>